<name>A0ABD1Y2Y2_9MARC</name>
<proteinExistence type="predicted"/>
<reference evidence="2 3" key="1">
    <citation type="submission" date="2024-09" db="EMBL/GenBank/DDBJ databases">
        <title>Chromosome-scale assembly of Riccia fluitans.</title>
        <authorList>
            <person name="Paukszto L."/>
            <person name="Sawicki J."/>
            <person name="Karawczyk K."/>
            <person name="Piernik-Szablinska J."/>
            <person name="Szczecinska M."/>
            <person name="Mazdziarz M."/>
        </authorList>
    </citation>
    <scope>NUCLEOTIDE SEQUENCE [LARGE SCALE GENOMIC DNA]</scope>
    <source>
        <strain evidence="2">Rf_01</strain>
        <tissue evidence="2">Aerial parts of the thallus</tissue>
    </source>
</reference>
<dbReference type="Proteomes" id="UP001605036">
    <property type="component" value="Unassembled WGS sequence"/>
</dbReference>
<organism evidence="2 3">
    <name type="scientific">Riccia fluitans</name>
    <dbReference type="NCBI Taxonomy" id="41844"/>
    <lineage>
        <taxon>Eukaryota</taxon>
        <taxon>Viridiplantae</taxon>
        <taxon>Streptophyta</taxon>
        <taxon>Embryophyta</taxon>
        <taxon>Marchantiophyta</taxon>
        <taxon>Marchantiopsida</taxon>
        <taxon>Marchantiidae</taxon>
        <taxon>Marchantiales</taxon>
        <taxon>Ricciaceae</taxon>
        <taxon>Riccia</taxon>
    </lineage>
</organism>
<gene>
    <name evidence="2" type="ORF">R1flu_000974</name>
</gene>
<evidence type="ECO:0000313" key="2">
    <source>
        <dbReference type="EMBL" id="KAL2620769.1"/>
    </source>
</evidence>
<feature type="compositionally biased region" description="Polar residues" evidence="1">
    <location>
        <begin position="96"/>
        <end position="108"/>
    </location>
</feature>
<dbReference type="EMBL" id="JBHFFA010000006">
    <property type="protein sequence ID" value="KAL2620769.1"/>
    <property type="molecule type" value="Genomic_DNA"/>
</dbReference>
<comment type="caution">
    <text evidence="2">The sequence shown here is derived from an EMBL/GenBank/DDBJ whole genome shotgun (WGS) entry which is preliminary data.</text>
</comment>
<accession>A0ABD1Y2Y2</accession>
<feature type="compositionally biased region" description="Basic and acidic residues" evidence="1">
    <location>
        <begin position="82"/>
        <end position="95"/>
    </location>
</feature>
<dbReference type="AlphaFoldDB" id="A0ABD1Y2Y2"/>
<feature type="region of interest" description="Disordered" evidence="1">
    <location>
        <begin position="25"/>
        <end position="122"/>
    </location>
</feature>
<protein>
    <submittedName>
        <fullName evidence="2">Uncharacterized protein</fullName>
    </submittedName>
</protein>
<feature type="compositionally biased region" description="Polar residues" evidence="1">
    <location>
        <begin position="27"/>
        <end position="40"/>
    </location>
</feature>
<evidence type="ECO:0000256" key="1">
    <source>
        <dbReference type="SAM" id="MobiDB-lite"/>
    </source>
</evidence>
<sequence length="122" mass="13472">MKFSTLQTGIIRIITNLLYQKELEGVTEQTKPTAPESTSKPDTDEDKEQGETAIVTNVETHAAPQSPDTENPFISLLQNQPRSREESKQHEKESTDLNAGEQTTSDLTWATELAKGNPTSLS</sequence>
<keyword evidence="3" id="KW-1185">Reference proteome</keyword>
<evidence type="ECO:0000313" key="3">
    <source>
        <dbReference type="Proteomes" id="UP001605036"/>
    </source>
</evidence>